<evidence type="ECO:0000256" key="1">
    <source>
        <dbReference type="ARBA" id="ARBA00006484"/>
    </source>
</evidence>
<gene>
    <name evidence="3" type="ORF">FHS89_002797</name>
</gene>
<comment type="caution">
    <text evidence="3">The sequence shown here is derived from an EMBL/GenBank/DDBJ whole genome shotgun (WGS) entry which is preliminary data.</text>
</comment>
<dbReference type="NCBIfam" id="NF005559">
    <property type="entry name" value="PRK07231.1"/>
    <property type="match status" value="1"/>
</dbReference>
<dbReference type="AlphaFoldDB" id="A0A840X7R9"/>
<dbReference type="RefSeq" id="WP_184012680.1">
    <property type="nucleotide sequence ID" value="NZ_JACIJS010000008.1"/>
</dbReference>
<protein>
    <submittedName>
        <fullName evidence="3">NAD(P)-dependent dehydrogenase (Short-subunit alcohol dehydrogenase family)</fullName>
    </submittedName>
</protein>
<dbReference type="PRINTS" id="PR00080">
    <property type="entry name" value="SDRFAMILY"/>
</dbReference>
<dbReference type="InterPro" id="IPR020904">
    <property type="entry name" value="Sc_DH/Rdtase_CS"/>
</dbReference>
<dbReference type="Pfam" id="PF13561">
    <property type="entry name" value="adh_short_C2"/>
    <property type="match status" value="1"/>
</dbReference>
<evidence type="ECO:0000313" key="3">
    <source>
        <dbReference type="EMBL" id="MBB5516757.1"/>
    </source>
</evidence>
<dbReference type="InterPro" id="IPR036291">
    <property type="entry name" value="NAD(P)-bd_dom_sf"/>
</dbReference>
<name>A0A840X7R9_9RHOB</name>
<dbReference type="GO" id="GO:0016491">
    <property type="term" value="F:oxidoreductase activity"/>
    <property type="evidence" value="ECO:0007669"/>
    <property type="project" value="UniProtKB-KW"/>
</dbReference>
<sequence>MTGRVALVTGAAQGFGADIARALAAEGARLLLTDLSEGVHDVAAELGALSMIADVEQRQDHQDMVARAVADYGRLDLAVNNAGIVHPPMPLAKVPEDMTRRIIEVDLLGMAWALQAQIPVMRRQGGGVIVNIASVAGLVGAPGLGIYAAAKHGVVGLTRTAAAECARDGIRVNAICPAFARTAMVDDLLAQDAEAEAALVRGVPMRRVADRAEIVQAVIWAAAPENSFMTGQAIAVDGGITAI</sequence>
<dbReference type="SUPFAM" id="SSF51735">
    <property type="entry name" value="NAD(P)-binding Rossmann-fold domains"/>
    <property type="match status" value="1"/>
</dbReference>
<evidence type="ECO:0000313" key="4">
    <source>
        <dbReference type="Proteomes" id="UP000553766"/>
    </source>
</evidence>
<dbReference type="PANTHER" id="PTHR24321">
    <property type="entry name" value="DEHYDROGENASES, SHORT CHAIN"/>
    <property type="match status" value="1"/>
</dbReference>
<proteinExistence type="inferred from homology"/>
<accession>A0A840X7R9</accession>
<dbReference type="PROSITE" id="PS00061">
    <property type="entry name" value="ADH_SHORT"/>
    <property type="match status" value="1"/>
</dbReference>
<evidence type="ECO:0000256" key="2">
    <source>
        <dbReference type="ARBA" id="ARBA00023002"/>
    </source>
</evidence>
<keyword evidence="4" id="KW-1185">Reference proteome</keyword>
<dbReference type="PRINTS" id="PR00081">
    <property type="entry name" value="GDHRDH"/>
</dbReference>
<dbReference type="FunFam" id="3.40.50.720:FF:000084">
    <property type="entry name" value="Short-chain dehydrogenase reductase"/>
    <property type="match status" value="1"/>
</dbReference>
<dbReference type="PANTHER" id="PTHR24321:SF8">
    <property type="entry name" value="ESTRADIOL 17-BETA-DEHYDROGENASE 8-RELATED"/>
    <property type="match status" value="1"/>
</dbReference>
<keyword evidence="2" id="KW-0560">Oxidoreductase</keyword>
<comment type="similarity">
    <text evidence="1">Belongs to the short-chain dehydrogenases/reductases (SDR) family.</text>
</comment>
<dbReference type="Gene3D" id="3.40.50.720">
    <property type="entry name" value="NAD(P)-binding Rossmann-like Domain"/>
    <property type="match status" value="1"/>
</dbReference>
<reference evidence="3 4" key="1">
    <citation type="submission" date="2020-08" db="EMBL/GenBank/DDBJ databases">
        <title>Genomic Encyclopedia of Type Strains, Phase IV (KMG-IV): sequencing the most valuable type-strain genomes for metagenomic binning, comparative biology and taxonomic classification.</title>
        <authorList>
            <person name="Goeker M."/>
        </authorList>
    </citation>
    <scope>NUCLEOTIDE SEQUENCE [LARGE SCALE GENOMIC DNA]</scope>
    <source>
        <strain evidence="3 4">DSM 103377</strain>
    </source>
</reference>
<dbReference type="EMBL" id="JACIJS010000008">
    <property type="protein sequence ID" value="MBB5516757.1"/>
    <property type="molecule type" value="Genomic_DNA"/>
</dbReference>
<organism evidence="3 4">
    <name type="scientific">Rubricella aquisinus</name>
    <dbReference type="NCBI Taxonomy" id="2028108"/>
    <lineage>
        <taxon>Bacteria</taxon>
        <taxon>Pseudomonadati</taxon>
        <taxon>Pseudomonadota</taxon>
        <taxon>Alphaproteobacteria</taxon>
        <taxon>Rhodobacterales</taxon>
        <taxon>Paracoccaceae</taxon>
        <taxon>Rubricella</taxon>
    </lineage>
</organism>
<dbReference type="InterPro" id="IPR002347">
    <property type="entry name" value="SDR_fam"/>
</dbReference>
<dbReference type="Proteomes" id="UP000553766">
    <property type="component" value="Unassembled WGS sequence"/>
</dbReference>